<dbReference type="Proteomes" id="UP000316426">
    <property type="component" value="Chromosome"/>
</dbReference>
<protein>
    <submittedName>
        <fullName evidence="2">Uncharacterized protein</fullName>
    </submittedName>
</protein>
<keyword evidence="1" id="KW-0812">Transmembrane</keyword>
<sequence>MTYAGWIVMGLSIGTVLSLVTFCLSKVLLDDGDA</sequence>
<dbReference type="AlphaFoldDB" id="A0A518KAT8"/>
<name>A0A518KAT8_9BACT</name>
<reference evidence="2 3" key="1">
    <citation type="submission" date="2019-02" db="EMBL/GenBank/DDBJ databases">
        <title>Deep-cultivation of Planctomycetes and their phenomic and genomic characterization uncovers novel biology.</title>
        <authorList>
            <person name="Wiegand S."/>
            <person name="Jogler M."/>
            <person name="Boedeker C."/>
            <person name="Pinto D."/>
            <person name="Vollmers J."/>
            <person name="Rivas-Marin E."/>
            <person name="Kohn T."/>
            <person name="Peeters S.H."/>
            <person name="Heuer A."/>
            <person name="Rast P."/>
            <person name="Oberbeckmann S."/>
            <person name="Bunk B."/>
            <person name="Jeske O."/>
            <person name="Meyerdierks A."/>
            <person name="Storesund J.E."/>
            <person name="Kallscheuer N."/>
            <person name="Luecker S."/>
            <person name="Lage O.M."/>
            <person name="Pohl T."/>
            <person name="Merkel B.J."/>
            <person name="Hornburger P."/>
            <person name="Mueller R.-W."/>
            <person name="Bruemmer F."/>
            <person name="Labrenz M."/>
            <person name="Spormann A.M."/>
            <person name="Op den Camp H."/>
            <person name="Overmann J."/>
            <person name="Amann R."/>
            <person name="Jetten M.S.M."/>
            <person name="Mascher T."/>
            <person name="Medema M.H."/>
            <person name="Devos D.P."/>
            <person name="Kaster A.-K."/>
            <person name="Ovreas L."/>
            <person name="Rohde M."/>
            <person name="Galperin M.Y."/>
            <person name="Jogler C."/>
        </authorList>
    </citation>
    <scope>NUCLEOTIDE SEQUENCE [LARGE SCALE GENOMIC DNA]</scope>
    <source>
        <strain evidence="2 3">Spa11</strain>
    </source>
</reference>
<keyword evidence="1" id="KW-1133">Transmembrane helix</keyword>
<dbReference type="EMBL" id="CP036349">
    <property type="protein sequence ID" value="QDV74900.1"/>
    <property type="molecule type" value="Genomic_DNA"/>
</dbReference>
<keyword evidence="3" id="KW-1185">Reference proteome</keyword>
<proteinExistence type="predicted"/>
<evidence type="ECO:0000313" key="3">
    <source>
        <dbReference type="Proteomes" id="UP000316426"/>
    </source>
</evidence>
<gene>
    <name evidence="2" type="ORF">Spa11_31090</name>
</gene>
<evidence type="ECO:0000256" key="1">
    <source>
        <dbReference type="SAM" id="Phobius"/>
    </source>
</evidence>
<accession>A0A518KAT8</accession>
<keyword evidence="1" id="KW-0472">Membrane</keyword>
<dbReference type="KEGG" id="bmei:Spa11_31090"/>
<organism evidence="2 3">
    <name type="scientific">Botrimarina mediterranea</name>
    <dbReference type="NCBI Taxonomy" id="2528022"/>
    <lineage>
        <taxon>Bacteria</taxon>
        <taxon>Pseudomonadati</taxon>
        <taxon>Planctomycetota</taxon>
        <taxon>Planctomycetia</taxon>
        <taxon>Pirellulales</taxon>
        <taxon>Lacipirellulaceae</taxon>
        <taxon>Botrimarina</taxon>
    </lineage>
</organism>
<evidence type="ECO:0000313" key="2">
    <source>
        <dbReference type="EMBL" id="QDV74900.1"/>
    </source>
</evidence>
<feature type="transmembrane region" description="Helical" evidence="1">
    <location>
        <begin position="6"/>
        <end position="29"/>
    </location>
</feature>